<accession>A0AAN5CRD5</accession>
<evidence type="ECO:0000313" key="1">
    <source>
        <dbReference type="EMBL" id="GMR49226.1"/>
    </source>
</evidence>
<dbReference type="AlphaFoldDB" id="A0AAN5CRD5"/>
<dbReference type="Proteomes" id="UP001328107">
    <property type="component" value="Unassembled WGS sequence"/>
</dbReference>
<dbReference type="EMBL" id="BTRK01000004">
    <property type="protein sequence ID" value="GMR49226.1"/>
    <property type="molecule type" value="Genomic_DNA"/>
</dbReference>
<reference evidence="2" key="1">
    <citation type="submission" date="2022-10" db="EMBL/GenBank/DDBJ databases">
        <title>Genome assembly of Pristionchus species.</title>
        <authorList>
            <person name="Yoshida K."/>
            <person name="Sommer R.J."/>
        </authorList>
    </citation>
    <scope>NUCLEOTIDE SEQUENCE [LARGE SCALE GENOMIC DNA]</scope>
    <source>
        <strain evidence="2">RS5460</strain>
    </source>
</reference>
<evidence type="ECO:0000313" key="2">
    <source>
        <dbReference type="Proteomes" id="UP001328107"/>
    </source>
</evidence>
<comment type="caution">
    <text evidence="1">The sequence shown here is derived from an EMBL/GenBank/DDBJ whole genome shotgun (WGS) entry which is preliminary data.</text>
</comment>
<gene>
    <name evidence="1" type="ORF">PMAYCL1PPCAC_19421</name>
</gene>
<protein>
    <submittedName>
        <fullName evidence="1">Uncharacterized protein</fullName>
    </submittedName>
</protein>
<keyword evidence="2" id="KW-1185">Reference proteome</keyword>
<organism evidence="1 2">
    <name type="scientific">Pristionchus mayeri</name>
    <dbReference type="NCBI Taxonomy" id="1317129"/>
    <lineage>
        <taxon>Eukaryota</taxon>
        <taxon>Metazoa</taxon>
        <taxon>Ecdysozoa</taxon>
        <taxon>Nematoda</taxon>
        <taxon>Chromadorea</taxon>
        <taxon>Rhabditida</taxon>
        <taxon>Rhabditina</taxon>
        <taxon>Diplogasteromorpha</taxon>
        <taxon>Diplogasteroidea</taxon>
        <taxon>Neodiplogasteridae</taxon>
        <taxon>Pristionchus</taxon>
    </lineage>
</organism>
<feature type="non-terminal residue" evidence="1">
    <location>
        <position position="1"/>
    </location>
</feature>
<sequence length="93" mass="10528">SVCDDKMITNACDDKECDRKYEYRSKELTCPPNHRLFMNHAEGTLTSAYIETGPVKCNREGWTKTLASGQEDVFNFKDPAVDINLPVNATCKH</sequence>
<feature type="non-terminal residue" evidence="1">
    <location>
        <position position="93"/>
    </location>
</feature>
<proteinExistence type="predicted"/>
<name>A0AAN5CRD5_9BILA</name>